<protein>
    <submittedName>
        <fullName evidence="2">Uncharacterized protein</fullName>
    </submittedName>
</protein>
<dbReference type="Proteomes" id="UP001322277">
    <property type="component" value="Chromosome 2"/>
</dbReference>
<keyword evidence="3" id="KW-1185">Reference proteome</keyword>
<dbReference type="AlphaFoldDB" id="A0AAX4I1X6"/>
<evidence type="ECO:0000256" key="1">
    <source>
        <dbReference type="SAM" id="MobiDB-lite"/>
    </source>
</evidence>
<dbReference type="KEGG" id="cdet:87938890"/>
<feature type="compositionally biased region" description="Basic and acidic residues" evidence="1">
    <location>
        <begin position="1"/>
        <end position="19"/>
    </location>
</feature>
<evidence type="ECO:0000313" key="3">
    <source>
        <dbReference type="Proteomes" id="UP001322277"/>
    </source>
</evidence>
<reference evidence="3" key="1">
    <citation type="journal article" date="2023" name="bioRxiv">
        <title>Complete genome of the Medicago anthracnose fungus, Colletotrichum destructivum, reveals a mini-chromosome-like region within a core chromosome.</title>
        <authorList>
            <person name="Lapalu N."/>
            <person name="Simon A."/>
            <person name="Lu A."/>
            <person name="Plaumann P.-L."/>
            <person name="Amselem J."/>
            <person name="Pigne S."/>
            <person name="Auger A."/>
            <person name="Koch C."/>
            <person name="Dallery J.-F."/>
            <person name="O'Connell R.J."/>
        </authorList>
    </citation>
    <scope>NUCLEOTIDE SEQUENCE [LARGE SCALE GENOMIC DNA]</scope>
    <source>
        <strain evidence="3">CBS 520.97</strain>
    </source>
</reference>
<dbReference type="RefSeq" id="XP_062774597.1">
    <property type="nucleotide sequence ID" value="XM_062918546.1"/>
</dbReference>
<dbReference type="GeneID" id="87938890"/>
<feature type="region of interest" description="Disordered" evidence="1">
    <location>
        <begin position="120"/>
        <end position="147"/>
    </location>
</feature>
<accession>A0AAX4I1X6</accession>
<sequence length="460" mass="52120">MEVDELPKSRLELDGKSKDSPVSISAPREEMSNKPSLYENANAPFSFREQRLWQTVSARNKKIRELEKRLRQDIPSADPRANSSTTMDREAMMRHLAVIESLAEENAQLKHRVRQLEAHGEEKAELQNSLAEASKVADMNEERRAKDEKNYQEIVKKLEGRIGELTNHTQSLGQQLVSLKAHNTGNRTLANDGKVSDDEIRSLWQQMAFNIQNIVANFLTGRPRPTQEELRHEHSTTGSCVVCQLTPEGLSLLWNEDMRDSVLEGMIWVAICGYTFENVRQDNRVTIWGGGIGKIFSRLYRILFVAVKRAGTDPAAVLRWKSESARLIDSIMGASEESMQSAVRDEFTGLSRFLPSNNEDLVSDFFKELNIVFEDAVHLHAIFMKSRALFYIDWAIKHTSPDSGLLYDPERHNAEAWVQDLSNKSIVLFSISPGLIKMGNADGDSYDKRIRLAKSSVVCN</sequence>
<dbReference type="EMBL" id="CP137306">
    <property type="protein sequence ID" value="WQF77373.1"/>
    <property type="molecule type" value="Genomic_DNA"/>
</dbReference>
<evidence type="ECO:0000313" key="2">
    <source>
        <dbReference type="EMBL" id="WQF77373.1"/>
    </source>
</evidence>
<feature type="compositionally biased region" description="Basic and acidic residues" evidence="1">
    <location>
        <begin position="138"/>
        <end position="147"/>
    </location>
</feature>
<proteinExistence type="predicted"/>
<organism evidence="2 3">
    <name type="scientific">Colletotrichum destructivum</name>
    <dbReference type="NCBI Taxonomy" id="34406"/>
    <lineage>
        <taxon>Eukaryota</taxon>
        <taxon>Fungi</taxon>
        <taxon>Dikarya</taxon>
        <taxon>Ascomycota</taxon>
        <taxon>Pezizomycotina</taxon>
        <taxon>Sordariomycetes</taxon>
        <taxon>Hypocreomycetidae</taxon>
        <taxon>Glomerellales</taxon>
        <taxon>Glomerellaceae</taxon>
        <taxon>Colletotrichum</taxon>
        <taxon>Colletotrichum destructivum species complex</taxon>
    </lineage>
</organism>
<feature type="region of interest" description="Disordered" evidence="1">
    <location>
        <begin position="1"/>
        <end position="38"/>
    </location>
</feature>
<name>A0AAX4I1X6_9PEZI</name>
<gene>
    <name evidence="2" type="ORF">CDEST_02387</name>
</gene>